<organism evidence="2 3">
    <name type="scientific">Strigamia maritima</name>
    <name type="common">European centipede</name>
    <name type="synonym">Geophilus maritimus</name>
    <dbReference type="NCBI Taxonomy" id="126957"/>
    <lineage>
        <taxon>Eukaryota</taxon>
        <taxon>Metazoa</taxon>
        <taxon>Ecdysozoa</taxon>
        <taxon>Arthropoda</taxon>
        <taxon>Myriapoda</taxon>
        <taxon>Chilopoda</taxon>
        <taxon>Pleurostigmophora</taxon>
        <taxon>Geophilomorpha</taxon>
        <taxon>Linotaeniidae</taxon>
        <taxon>Strigamia</taxon>
    </lineage>
</organism>
<feature type="domain" description="DUF5641" evidence="1">
    <location>
        <begin position="3"/>
        <end position="74"/>
    </location>
</feature>
<keyword evidence="3" id="KW-1185">Reference proteome</keyword>
<accession>T1IZL1</accession>
<evidence type="ECO:0000313" key="3">
    <source>
        <dbReference type="Proteomes" id="UP000014500"/>
    </source>
</evidence>
<dbReference type="HOGENOM" id="CLU_474377_0_0_1"/>
<protein>
    <recommendedName>
        <fullName evidence="1">DUF5641 domain-containing protein</fullName>
    </recommendedName>
</protein>
<dbReference type="Proteomes" id="UP000014500">
    <property type="component" value="Unassembled WGS sequence"/>
</dbReference>
<evidence type="ECO:0000313" key="2">
    <source>
        <dbReference type="EnsemblMetazoa" id="SMAR006689-PA"/>
    </source>
</evidence>
<reference evidence="2" key="2">
    <citation type="submission" date="2015-02" db="UniProtKB">
        <authorList>
            <consortium name="EnsemblMetazoa"/>
        </authorList>
    </citation>
    <scope>IDENTIFICATION</scope>
</reference>
<dbReference type="AlphaFoldDB" id="T1IZL1"/>
<reference evidence="3" key="1">
    <citation type="submission" date="2011-05" db="EMBL/GenBank/DDBJ databases">
        <authorList>
            <person name="Richards S.R."/>
            <person name="Qu J."/>
            <person name="Jiang H."/>
            <person name="Jhangiani S.N."/>
            <person name="Agravi P."/>
            <person name="Goodspeed R."/>
            <person name="Gross S."/>
            <person name="Mandapat C."/>
            <person name="Jackson L."/>
            <person name="Mathew T."/>
            <person name="Pu L."/>
            <person name="Thornton R."/>
            <person name="Saada N."/>
            <person name="Wilczek-Boney K.B."/>
            <person name="Lee S."/>
            <person name="Kovar C."/>
            <person name="Wu Y."/>
            <person name="Scherer S.E."/>
            <person name="Worley K.C."/>
            <person name="Muzny D.M."/>
            <person name="Gibbs R."/>
        </authorList>
    </citation>
    <scope>NUCLEOTIDE SEQUENCE</scope>
    <source>
        <strain evidence="3">Brora</strain>
    </source>
</reference>
<dbReference type="InterPro" id="IPR040676">
    <property type="entry name" value="DUF5641"/>
</dbReference>
<dbReference type="EnsemblMetazoa" id="SMAR006689-RA">
    <property type="protein sequence ID" value="SMAR006689-PA"/>
    <property type="gene ID" value="SMAR006689"/>
</dbReference>
<evidence type="ECO:0000259" key="1">
    <source>
        <dbReference type="Pfam" id="PF18701"/>
    </source>
</evidence>
<dbReference type="EMBL" id="AFFK01020479">
    <property type="status" value="NOT_ANNOTATED_CDS"/>
    <property type="molecule type" value="Genomic_DNA"/>
</dbReference>
<dbReference type="Pfam" id="PF18701">
    <property type="entry name" value="DUF5641"/>
    <property type="match status" value="1"/>
</dbReference>
<sequence>MTAFWTSWKHLYLSQLRNYHESRGVDIEQSLKPGTVVLVEKTASNPYFWPLARIKTLFPGRDGVVRAAEVTMDDGSPCFSFFWAQDVAILMRQFYLYLLFVVMRSVAICRRVPWDPATLLICNWVCCFDESVIWYPCLKQHENTLKIKLKINGFNVLITTVLGEKQTAQTPLESSPGLGSNGVWAVCFSPSTCSLLTTCSTQRNVLSLSLTNTVKECVTQCRDQNSVLFSSERGHLLQLKVSQAVFLTGKCFLCSTEQFHLVKDFQGQTKDICHHCDSELPDFQSELSQGYLHLDLRFLLWKTSFFCELWTVINKYLSVNRKSGALPIVTINPTAEKLEEAKRKRQAEFDARQATVQWETLIHQTDEYLAHSESADEFPAMEAAASTAADLFTEIKQLWPKRAKSISSDKYLKEYAWVSKTKSRIMFVERRVRAFETQQKDINLANASANASRTALLHAIKTLPAVSSVKSISAVKTNLATVTTYGWRLGFFTLEGKMAGEMIVLDVLAKLPRELILKYNLECQPHTPDFESMLVFISDQVKGYELTDSSETKFTPNPYALTSGLLCRAVRNPGA</sequence>
<proteinExistence type="predicted"/>
<name>T1IZL1_STRMM</name>